<dbReference type="OrthoDB" id="5719551at2"/>
<dbReference type="EMBL" id="AAVT01000012">
    <property type="protein sequence ID" value="EAW29911.1"/>
    <property type="molecule type" value="Genomic_DNA"/>
</dbReference>
<evidence type="ECO:0000313" key="1">
    <source>
        <dbReference type="EMBL" id="EAW29911.1"/>
    </source>
</evidence>
<gene>
    <name evidence="1" type="ORF">GP2143_06449</name>
</gene>
<dbReference type="AlphaFoldDB" id="A0YGP3"/>
<dbReference type="eggNOG" id="COG1482">
    <property type="taxonomic scope" value="Bacteria"/>
</dbReference>
<dbReference type="SUPFAM" id="SSF51182">
    <property type="entry name" value="RmlC-like cupins"/>
    <property type="match status" value="1"/>
</dbReference>
<sequence length="461" mass="51478">MTVYSPITCEGGNPEALLVKPCDELTDGCCELVIIRYTLDQYWLDRSPELSLIAYYHLAREHGTIVIHFAVAEASQGMSLLDVSIPSDPWDAFQYVAQQLSLPVFSAHQPIPLISVNIAKPWGQEVWFTGIEQRGVAGAGSANQQSPLPHVLSALPGKLCGNRHRHLILLKILDPLPEEIFGDLYFELHQEKREVYVVTHVDPLAWPGGEGAIRFGFCAKKRQGFSSDKEFRQAFLSAVSDYEITRREIDQLIDRQRSLAGLGDNEPVDADQLKAWLSLVPMDLTREELKKRQYMESFTDSLPLSVGDVIKVPCLTPHSLQHGVRTIEFQTPVYERLIVSFAQKVLTQQHWDTEEAVKLMLLEQQSPEAHMPILVEPGLDIQRIVDFEDFEVRRVSLDSGTSMSINSPESYGVLMAIDHGIVIDGSLAEPESALLLPGSCHLLVLTNSSPKTACFLLAFPK</sequence>
<name>A0YGP3_9GAMM</name>
<protein>
    <submittedName>
        <fullName evidence="1">Uncharacterized protein</fullName>
    </submittedName>
</protein>
<organism evidence="1 2">
    <name type="scientific">marine gamma proteobacterium HTCC2143</name>
    <dbReference type="NCBI Taxonomy" id="247633"/>
    <lineage>
        <taxon>Bacteria</taxon>
        <taxon>Pseudomonadati</taxon>
        <taxon>Pseudomonadota</taxon>
        <taxon>Gammaproteobacteria</taxon>
        <taxon>Cellvibrionales</taxon>
        <taxon>Spongiibacteraceae</taxon>
        <taxon>BD1-7 clade</taxon>
    </lineage>
</organism>
<dbReference type="STRING" id="247633.GP2143_06449"/>
<comment type="caution">
    <text evidence="1">The sequence shown here is derived from an EMBL/GenBank/DDBJ whole genome shotgun (WGS) entry which is preliminary data.</text>
</comment>
<evidence type="ECO:0000313" key="2">
    <source>
        <dbReference type="Proteomes" id="UP000004931"/>
    </source>
</evidence>
<keyword evidence="2" id="KW-1185">Reference proteome</keyword>
<dbReference type="InterPro" id="IPR011051">
    <property type="entry name" value="RmlC_Cupin_sf"/>
</dbReference>
<dbReference type="Proteomes" id="UP000004931">
    <property type="component" value="Unassembled WGS sequence"/>
</dbReference>
<accession>A0YGP3</accession>
<proteinExistence type="predicted"/>
<reference evidence="1 2" key="1">
    <citation type="journal article" date="2010" name="J. Bacteriol.">
        <title>Genome sequence of the oligotrophic marine Gammaproteobacterium HTCC2143, isolated from the Oregon Coast.</title>
        <authorList>
            <person name="Oh H.M."/>
            <person name="Kang I."/>
            <person name="Ferriera S."/>
            <person name="Giovannoni S.J."/>
            <person name="Cho J.C."/>
        </authorList>
    </citation>
    <scope>NUCLEOTIDE SEQUENCE [LARGE SCALE GENOMIC DNA]</scope>
    <source>
        <strain evidence="1 2">HTCC2143</strain>
    </source>
</reference>